<protein>
    <submittedName>
        <fullName evidence="1">Uncharacterized protein</fullName>
    </submittedName>
</protein>
<sequence>MSLGLEEKEIRVKRKKIRRRTSLRMKCLLSLDLWMWTLMRITCSTWRSFDIILSTLPSIGIRRLPDVPSMTHNLSLMMLTVSLATTHPVFGHLLLARVISLPRLSLDS</sequence>
<dbReference type="Proteomes" id="UP001341840">
    <property type="component" value="Unassembled WGS sequence"/>
</dbReference>
<comment type="caution">
    <text evidence="1">The sequence shown here is derived from an EMBL/GenBank/DDBJ whole genome shotgun (WGS) entry which is preliminary data.</text>
</comment>
<name>A0ABU6XFB4_9FABA</name>
<proteinExistence type="predicted"/>
<dbReference type="EMBL" id="JASCZI010211795">
    <property type="protein sequence ID" value="MED6196759.1"/>
    <property type="molecule type" value="Genomic_DNA"/>
</dbReference>
<organism evidence="1 2">
    <name type="scientific">Stylosanthes scabra</name>
    <dbReference type="NCBI Taxonomy" id="79078"/>
    <lineage>
        <taxon>Eukaryota</taxon>
        <taxon>Viridiplantae</taxon>
        <taxon>Streptophyta</taxon>
        <taxon>Embryophyta</taxon>
        <taxon>Tracheophyta</taxon>
        <taxon>Spermatophyta</taxon>
        <taxon>Magnoliopsida</taxon>
        <taxon>eudicotyledons</taxon>
        <taxon>Gunneridae</taxon>
        <taxon>Pentapetalae</taxon>
        <taxon>rosids</taxon>
        <taxon>fabids</taxon>
        <taxon>Fabales</taxon>
        <taxon>Fabaceae</taxon>
        <taxon>Papilionoideae</taxon>
        <taxon>50 kb inversion clade</taxon>
        <taxon>dalbergioids sensu lato</taxon>
        <taxon>Dalbergieae</taxon>
        <taxon>Pterocarpus clade</taxon>
        <taxon>Stylosanthes</taxon>
    </lineage>
</organism>
<evidence type="ECO:0000313" key="1">
    <source>
        <dbReference type="EMBL" id="MED6196759.1"/>
    </source>
</evidence>
<keyword evidence="2" id="KW-1185">Reference proteome</keyword>
<accession>A0ABU6XFB4</accession>
<gene>
    <name evidence="1" type="ORF">PIB30_050415</name>
</gene>
<evidence type="ECO:0000313" key="2">
    <source>
        <dbReference type="Proteomes" id="UP001341840"/>
    </source>
</evidence>
<reference evidence="1 2" key="1">
    <citation type="journal article" date="2023" name="Plants (Basel)">
        <title>Bridging the Gap: Combining Genomics and Transcriptomics Approaches to Understand Stylosanthes scabra, an Orphan Legume from the Brazilian Caatinga.</title>
        <authorList>
            <person name="Ferreira-Neto J.R.C."/>
            <person name="da Silva M.D."/>
            <person name="Binneck E."/>
            <person name="de Melo N.F."/>
            <person name="da Silva R.H."/>
            <person name="de Melo A.L.T.M."/>
            <person name="Pandolfi V."/>
            <person name="Bustamante F.O."/>
            <person name="Brasileiro-Vidal A.C."/>
            <person name="Benko-Iseppon A.M."/>
        </authorList>
    </citation>
    <scope>NUCLEOTIDE SEQUENCE [LARGE SCALE GENOMIC DNA]</scope>
    <source>
        <tissue evidence="1">Leaves</tissue>
    </source>
</reference>